<comment type="caution">
    <text evidence="4">The sequence shown here is derived from an EMBL/GenBank/DDBJ whole genome shotgun (WGS) entry which is preliminary data.</text>
</comment>
<name>A0A1D2NHA9_ORCCI</name>
<evidence type="ECO:0000256" key="2">
    <source>
        <dbReference type="SAM" id="MobiDB-lite"/>
    </source>
</evidence>
<dbReference type="STRING" id="48709.A0A1D2NHA9"/>
<proteinExistence type="predicted"/>
<feature type="region of interest" description="Disordered" evidence="2">
    <location>
        <begin position="76"/>
        <end position="160"/>
    </location>
</feature>
<evidence type="ECO:0000259" key="3">
    <source>
        <dbReference type="PROSITE" id="PS50003"/>
    </source>
</evidence>
<keyword evidence="5" id="KW-1185">Reference proteome</keyword>
<feature type="compositionally biased region" description="Polar residues" evidence="2">
    <location>
        <begin position="109"/>
        <end position="124"/>
    </location>
</feature>
<feature type="domain" description="PH" evidence="3">
    <location>
        <begin position="241"/>
        <end position="334"/>
    </location>
</feature>
<dbReference type="PANTHER" id="PTHR22903">
    <property type="entry name" value="PLEKHH PROTEIN"/>
    <property type="match status" value="1"/>
</dbReference>
<dbReference type="EMBL" id="LJIJ01000038">
    <property type="protein sequence ID" value="ODN04658.1"/>
    <property type="molecule type" value="Genomic_DNA"/>
</dbReference>
<feature type="region of interest" description="Disordered" evidence="2">
    <location>
        <begin position="211"/>
        <end position="232"/>
    </location>
</feature>
<organism evidence="4 5">
    <name type="scientific">Orchesella cincta</name>
    <name type="common">Springtail</name>
    <name type="synonym">Podura cincta</name>
    <dbReference type="NCBI Taxonomy" id="48709"/>
    <lineage>
        <taxon>Eukaryota</taxon>
        <taxon>Metazoa</taxon>
        <taxon>Ecdysozoa</taxon>
        <taxon>Arthropoda</taxon>
        <taxon>Hexapoda</taxon>
        <taxon>Collembola</taxon>
        <taxon>Entomobryomorpha</taxon>
        <taxon>Entomobryoidea</taxon>
        <taxon>Orchesellidae</taxon>
        <taxon>Orchesellinae</taxon>
        <taxon>Orchesella</taxon>
    </lineage>
</organism>
<keyword evidence="1" id="KW-0677">Repeat</keyword>
<gene>
    <name evidence="4" type="ORF">Ocin01_02034</name>
</gene>
<accession>A0A1D2NHA9</accession>
<reference evidence="4 5" key="1">
    <citation type="journal article" date="2016" name="Genome Biol. Evol.">
        <title>Gene Family Evolution Reflects Adaptation to Soil Environmental Stressors in the Genome of the Collembolan Orchesella cincta.</title>
        <authorList>
            <person name="Faddeeva-Vakhrusheva A."/>
            <person name="Derks M.F."/>
            <person name="Anvar S.Y."/>
            <person name="Agamennone V."/>
            <person name="Suring W."/>
            <person name="Smit S."/>
            <person name="van Straalen N.M."/>
            <person name="Roelofs D."/>
        </authorList>
    </citation>
    <scope>NUCLEOTIDE SEQUENCE [LARGE SCALE GENOMIC DNA]</scope>
    <source>
        <tissue evidence="4">Mixed pool</tissue>
    </source>
</reference>
<dbReference type="SUPFAM" id="SSF50729">
    <property type="entry name" value="PH domain-like"/>
    <property type="match status" value="1"/>
</dbReference>
<evidence type="ECO:0000313" key="4">
    <source>
        <dbReference type="EMBL" id="ODN04658.1"/>
    </source>
</evidence>
<feature type="compositionally biased region" description="Low complexity" evidence="2">
    <location>
        <begin position="217"/>
        <end position="232"/>
    </location>
</feature>
<protein>
    <submittedName>
        <fullName evidence="4">Pleckstrin y domain-containing family H member 2</fullName>
    </submittedName>
</protein>
<dbReference type="PROSITE" id="PS50003">
    <property type="entry name" value="PH_DOMAIN"/>
    <property type="match status" value="1"/>
</dbReference>
<dbReference type="Pfam" id="PF00169">
    <property type="entry name" value="PH"/>
    <property type="match status" value="1"/>
</dbReference>
<sequence length="334" mass="34915">MALNMASLSVVKFPSWESRIYEVAAGGLKLPSREKASSANEIASASGALHQSCNSLGINISIPVYTTVKGRASQIRSAPFSGDSSDSSDGEEMGSGSGSGPHPMSSGETDISSPGKSAPSSIANSLSPLHRSSSSPSKSLRREPSFESEVSDDYAIPPDAFASETNSLDIALSSGCRNLGTSGAPSGSASSGGSGGIVTVAGSASGIPLGTTVPAGPSSSSSNNPSIPIINSVESSPRKESLEKAGYLTKLGGKLKTWRKRYFVLRNGTLTYWKSQVAKSRSARGPTGAEKSQFWQPNNCQELVQIGERCGQRFESRLTPEKDRNIISRYKLKQ</sequence>
<dbReference type="Gene3D" id="2.30.29.30">
    <property type="entry name" value="Pleckstrin-homology domain (PH domain)/Phosphotyrosine-binding domain (PTB)"/>
    <property type="match status" value="1"/>
</dbReference>
<evidence type="ECO:0000256" key="1">
    <source>
        <dbReference type="ARBA" id="ARBA00022737"/>
    </source>
</evidence>
<dbReference type="OrthoDB" id="6285196at2759"/>
<dbReference type="Proteomes" id="UP000094527">
    <property type="component" value="Unassembled WGS sequence"/>
</dbReference>
<dbReference type="PANTHER" id="PTHR22903:SF8">
    <property type="entry name" value="MAX-1A"/>
    <property type="match status" value="1"/>
</dbReference>
<feature type="compositionally biased region" description="Low complexity" evidence="2">
    <location>
        <begin position="125"/>
        <end position="138"/>
    </location>
</feature>
<dbReference type="AlphaFoldDB" id="A0A1D2NHA9"/>
<dbReference type="InterPro" id="IPR001849">
    <property type="entry name" value="PH_domain"/>
</dbReference>
<evidence type="ECO:0000313" key="5">
    <source>
        <dbReference type="Proteomes" id="UP000094527"/>
    </source>
</evidence>
<dbReference type="InterPro" id="IPR011993">
    <property type="entry name" value="PH-like_dom_sf"/>
</dbReference>